<evidence type="ECO:0000256" key="2">
    <source>
        <dbReference type="ARBA" id="ARBA00007257"/>
    </source>
</evidence>
<dbReference type="Proteomes" id="UP000320672">
    <property type="component" value="Chromosome"/>
</dbReference>
<comment type="subcellular location">
    <subcellularLocation>
        <location evidence="1">Secreted</location>
    </subcellularLocation>
</comment>
<name>A0A517MBU0_9BACT</name>
<keyword evidence="3" id="KW-0964">Secreted</keyword>
<dbReference type="InterPro" id="IPR013783">
    <property type="entry name" value="Ig-like_fold"/>
</dbReference>
<dbReference type="Pfam" id="PF17210">
    <property type="entry name" value="SdrD_B"/>
    <property type="match status" value="8"/>
</dbReference>
<feature type="region of interest" description="Disordered" evidence="5">
    <location>
        <begin position="1667"/>
        <end position="1711"/>
    </location>
</feature>
<organism evidence="7 8">
    <name type="scientific">Roseimaritima multifibrata</name>
    <dbReference type="NCBI Taxonomy" id="1930274"/>
    <lineage>
        <taxon>Bacteria</taxon>
        <taxon>Pseudomonadati</taxon>
        <taxon>Planctomycetota</taxon>
        <taxon>Planctomycetia</taxon>
        <taxon>Pirellulales</taxon>
        <taxon>Pirellulaceae</taxon>
        <taxon>Roseimaritima</taxon>
    </lineage>
</organism>
<feature type="domain" description="SD-repeat containing protein B" evidence="6">
    <location>
        <begin position="710"/>
        <end position="797"/>
    </location>
</feature>
<dbReference type="OrthoDB" id="254354at2"/>
<feature type="domain" description="SD-repeat containing protein B" evidence="6">
    <location>
        <begin position="596"/>
        <end position="703"/>
    </location>
</feature>
<feature type="domain" description="SD-repeat containing protein B" evidence="6">
    <location>
        <begin position="820"/>
        <end position="907"/>
    </location>
</feature>
<dbReference type="PANTHER" id="PTHR36108:SF13">
    <property type="entry name" value="COLOSSIN-B-RELATED"/>
    <property type="match status" value="1"/>
</dbReference>
<dbReference type="InterPro" id="IPR033764">
    <property type="entry name" value="Sdr_B"/>
</dbReference>
<evidence type="ECO:0000256" key="4">
    <source>
        <dbReference type="ARBA" id="ARBA00022729"/>
    </source>
</evidence>
<feature type="domain" description="SD-repeat containing protein B" evidence="6">
    <location>
        <begin position="490"/>
        <end position="555"/>
    </location>
</feature>
<dbReference type="KEGG" id="rml:FF011L_11000"/>
<feature type="region of interest" description="Disordered" evidence="5">
    <location>
        <begin position="1514"/>
        <end position="1548"/>
    </location>
</feature>
<dbReference type="NCBIfam" id="NF012209">
    <property type="entry name" value="LEPR-8K"/>
    <property type="match status" value="1"/>
</dbReference>
<feature type="domain" description="SD-repeat containing protein B" evidence="6">
    <location>
        <begin position="230"/>
        <end position="312"/>
    </location>
</feature>
<sequence>MTAESLEPRILMAADPIHVGLVYIETDYLESDSDVGSDSHGDRFILSFTGGAADTELTEIRISTDKDGDGLSVGDPIFDTEVGNRGKKGAHGFKVHKITSDDAVQATATVEDGGQELIIRLEGFHAGDRLEFTIDVDEILRNVADIAIFNEKLDVITSGQEFEDSILEATFKAPHYESANADALFLNEFGDPGADFGLNLPPDEGSGVDSHADRSAAAVGSVTQTPKPISIAGTVWVDNDLDLLRETGEEGLPGVELTLLQRNESSGQFVDTGFRTTTDSAGNYQFGTSLGLMPGTYRVAESQPDGYFSVGAVPGNVDGSSVGTALQDDILTDIVIPKGDLHAVQYNFAEAQPSEVSGYVYRDDSDDGIRDPSEPGIANIRVRLIPESTLANQATLIATTDDNGFYQFEGLSPGQYRIEQIDQPVGLSDGLDTAGTVNGTTVGAATNPGDLISGLVLAGNQTGLEYNFGELPLGSISGMVYVLGPGEDCDGYDPGIDAPLPGVRVVLQDGSGNTIMETTTDNNGEYFFGQLPKGQYTILEFTPAGLIDGHSFAGRINNLKVGEAIDGGRIESIMLPAGGDGIRYDFCEASPAEVSGHVYHDRDQDGNRDSGEEGIADVLIELVDTQGTVIATTQTDGNGYYVFEDILPGTYAIRESQPAGYLDGLDQAGTIAGATVGTAANPGDLIRSIAIKQGQTGVNYDFGELLPASLSGHVHVDTDGDCIADPDEEMLEGVVIQLWNQAGEKIAETLTDSNGRYQFVDLVPGRYTVIELQPEGYFEGGQMAGSAGGDDSQINRIGDVDLGSGEIAVEYNFCELPPAEISGYVHADSNGDCILDPGEPMLENVRVDLLDANGNILATAYTDSNGYYRFTNLMAGQYTVRETQPIGYLQGHQTAGSAGGNDSSQDVISEIPIGYGDRLTDYNFCELEPSSLGGFVYVDSNENCVFESDEKPLGGVEVQLLNEAGEIIERTTTAADGSYRFENLRPGEYSVRELQPVGYFQGGQVVGDGGGIVLGQDHLGKISIGPGERLSQYNFCELEGGSISGMVWSETDLNRDFDSGDQPLADVVVELLNENGDVLRTTTTASDGSYTFDNLRPGNYQVREIQPGGYFHGGQNLGSLGGNVGADDLLVGIQVAGGKDGVDYDFPEVPPAIISGFVFQDGPAITLENPPTPEELRDYVDGIRGEDDTMLAGVWLELRTVQGQPYASSNALPGSYADGVIRVQTDINGFYEFTGLRPGAYSIYQIQPEDFIDGLDTPGTSGGLAVNPADIADDIDLQFIVQTLSASDETNPNDDAILNVDLVAGGRSQENNFSELIIKELPPSVPQPDPDPLPLVIPPYVPNTFPDSDRLAGFGVPEYVKPPAFYDLAYPVTWHLSIINAGSPRGEMQEDGAIIRQTSSQDDPTFATNQHRTGRWNLVTRTGERLSLSDAIILGDEGAIPLAGDFDGDGRDEVAIFVGGQWFVDLNGNGRWDPGDLWISLGTEADRPVVGDWDGDGKDDVGIFGREWLRDPQAIVNDPGLPDPGNRRSTRPKNLPPTAPEATDGMREMRRSTQPIRADLIDHVFRYGQHQDTPLAGDWNGDGIDAIAVFRAGVWQLDEDGDGRWTNADREFEFGPPNGVPVVGDWNGDGIDDFGVVLGDQWILDSDGDRKLTDKDERLQVPVAGIDALPIAGDWDGDGKDEPGSYSTQQEVPTDESTASDEGTRHEDDAA</sequence>
<dbReference type="GO" id="GO:0005576">
    <property type="term" value="C:extracellular region"/>
    <property type="evidence" value="ECO:0007669"/>
    <property type="project" value="UniProtKB-SubCell"/>
</dbReference>
<evidence type="ECO:0000256" key="5">
    <source>
        <dbReference type="SAM" id="MobiDB-lite"/>
    </source>
</evidence>
<feature type="domain" description="SD-repeat containing protein B" evidence="6">
    <location>
        <begin position="931"/>
        <end position="1005"/>
    </location>
</feature>
<feature type="domain" description="SD-repeat containing protein B" evidence="6">
    <location>
        <begin position="358"/>
        <end position="436"/>
    </location>
</feature>
<dbReference type="RefSeq" id="WP_145355007.1">
    <property type="nucleotide sequence ID" value="NZ_CP036262.1"/>
</dbReference>
<evidence type="ECO:0000313" key="7">
    <source>
        <dbReference type="EMBL" id="QDS92358.1"/>
    </source>
</evidence>
<feature type="compositionally biased region" description="Basic and acidic residues" evidence="5">
    <location>
        <begin position="1702"/>
        <end position="1711"/>
    </location>
</feature>
<keyword evidence="4" id="KW-0732">Signal</keyword>
<dbReference type="InterPro" id="IPR053786">
    <property type="entry name" value="LEPRxLL_CS"/>
</dbReference>
<protein>
    <submittedName>
        <fullName evidence="7">Serine-aspartate repeat-containing protein D</fullName>
    </submittedName>
</protein>
<dbReference type="SUPFAM" id="SSF117074">
    <property type="entry name" value="Hypothetical protein PA1324"/>
    <property type="match status" value="9"/>
</dbReference>
<evidence type="ECO:0000313" key="8">
    <source>
        <dbReference type="Proteomes" id="UP000320672"/>
    </source>
</evidence>
<keyword evidence="8" id="KW-1185">Reference proteome</keyword>
<feature type="domain" description="SD-repeat containing protein B" evidence="6">
    <location>
        <begin position="1042"/>
        <end position="1119"/>
    </location>
</feature>
<evidence type="ECO:0000259" key="6">
    <source>
        <dbReference type="Pfam" id="PF17210"/>
    </source>
</evidence>
<accession>A0A517MBU0</accession>
<evidence type="ECO:0000256" key="3">
    <source>
        <dbReference type="ARBA" id="ARBA00022525"/>
    </source>
</evidence>
<dbReference type="PANTHER" id="PTHR36108">
    <property type="entry name" value="COLOSSIN-B-RELATED"/>
    <property type="match status" value="1"/>
</dbReference>
<comment type="similarity">
    <text evidence="2">Belongs to the serine-aspartate repeat-containing protein (SDr) family.</text>
</comment>
<dbReference type="Gene3D" id="2.60.40.10">
    <property type="entry name" value="Immunoglobulins"/>
    <property type="match status" value="9"/>
</dbReference>
<dbReference type="InterPro" id="IPR028994">
    <property type="entry name" value="Integrin_alpha_N"/>
</dbReference>
<gene>
    <name evidence="7" type="primary">sdrD</name>
    <name evidence="7" type="ORF">FF011L_11000</name>
</gene>
<reference evidence="7 8" key="1">
    <citation type="submission" date="2019-02" db="EMBL/GenBank/DDBJ databases">
        <title>Deep-cultivation of Planctomycetes and their phenomic and genomic characterization uncovers novel biology.</title>
        <authorList>
            <person name="Wiegand S."/>
            <person name="Jogler M."/>
            <person name="Boedeker C."/>
            <person name="Pinto D."/>
            <person name="Vollmers J."/>
            <person name="Rivas-Marin E."/>
            <person name="Kohn T."/>
            <person name="Peeters S.H."/>
            <person name="Heuer A."/>
            <person name="Rast P."/>
            <person name="Oberbeckmann S."/>
            <person name="Bunk B."/>
            <person name="Jeske O."/>
            <person name="Meyerdierks A."/>
            <person name="Storesund J.E."/>
            <person name="Kallscheuer N."/>
            <person name="Luecker S."/>
            <person name="Lage O.M."/>
            <person name="Pohl T."/>
            <person name="Merkel B.J."/>
            <person name="Hornburger P."/>
            <person name="Mueller R.-W."/>
            <person name="Bruemmer F."/>
            <person name="Labrenz M."/>
            <person name="Spormann A.M."/>
            <person name="Op den Camp H."/>
            <person name="Overmann J."/>
            <person name="Amann R."/>
            <person name="Jetten M.S.M."/>
            <person name="Mascher T."/>
            <person name="Medema M.H."/>
            <person name="Devos D.P."/>
            <person name="Kaster A.-K."/>
            <person name="Ovreas L."/>
            <person name="Rohde M."/>
            <person name="Galperin M.Y."/>
            <person name="Jogler C."/>
        </authorList>
    </citation>
    <scope>NUCLEOTIDE SEQUENCE [LARGE SCALE GENOMIC DNA]</scope>
    <source>
        <strain evidence="7 8">FF011L</strain>
    </source>
</reference>
<evidence type="ECO:0000256" key="1">
    <source>
        <dbReference type="ARBA" id="ARBA00004613"/>
    </source>
</evidence>
<dbReference type="SUPFAM" id="SSF69318">
    <property type="entry name" value="Integrin alpha N-terminal domain"/>
    <property type="match status" value="1"/>
</dbReference>
<proteinExistence type="inferred from homology"/>
<dbReference type="EMBL" id="CP036262">
    <property type="protein sequence ID" value="QDS92358.1"/>
    <property type="molecule type" value="Genomic_DNA"/>
</dbReference>
<feature type="compositionally biased region" description="Polar residues" evidence="5">
    <location>
        <begin position="1685"/>
        <end position="1701"/>
    </location>
</feature>